<dbReference type="PROSITE" id="PS50405">
    <property type="entry name" value="GST_CTER"/>
    <property type="match status" value="1"/>
</dbReference>
<dbReference type="SFLD" id="SFLDG01148">
    <property type="entry name" value="Xi_(cytGST)"/>
    <property type="match status" value="1"/>
</dbReference>
<dbReference type="PANTHER" id="PTHR32419:SF6">
    <property type="entry name" value="GLUTATHIONE S-TRANSFERASE OMEGA-LIKE 1-RELATED"/>
    <property type="match status" value="1"/>
</dbReference>
<dbReference type="KEGG" id="acij:JS278_03055"/>
<keyword evidence="6" id="KW-1185">Reference proteome</keyword>
<gene>
    <name evidence="5" type="primary">yqjG_1</name>
    <name evidence="5" type="ORF">JS278_03055</name>
</gene>
<dbReference type="Pfam" id="PF13410">
    <property type="entry name" value="GST_C_2"/>
    <property type="match status" value="1"/>
</dbReference>
<dbReference type="GO" id="GO:0004364">
    <property type="term" value="F:glutathione transferase activity"/>
    <property type="evidence" value="ECO:0007669"/>
    <property type="project" value="InterPro"/>
</dbReference>
<dbReference type="InterPro" id="IPR010987">
    <property type="entry name" value="Glutathione-S-Trfase_C-like"/>
</dbReference>
<dbReference type="SFLD" id="SFLDS00019">
    <property type="entry name" value="Glutathione_Transferase_(cytos"/>
    <property type="match status" value="1"/>
</dbReference>
<dbReference type="PIRSF" id="PIRSF015753">
    <property type="entry name" value="GST"/>
    <property type="match status" value="1"/>
</dbReference>
<dbReference type="CDD" id="cd03190">
    <property type="entry name" value="GST_C_Omega_like"/>
    <property type="match status" value="1"/>
</dbReference>
<dbReference type="AlphaFoldDB" id="A0A344UY41"/>
<evidence type="ECO:0000256" key="1">
    <source>
        <dbReference type="PIRSR" id="PIRSR015753-1"/>
    </source>
</evidence>
<dbReference type="Gene3D" id="1.20.1050.10">
    <property type="match status" value="1"/>
</dbReference>
<dbReference type="Proteomes" id="UP000251995">
    <property type="component" value="Chromosome"/>
</dbReference>
<sequence>MTALIEGNSPGSVVHEASPVDFDTYGTIYEPRGEARKAPFGAGADADVYPFRGRIDPNGEFPPEAGRYHLYVSLACPFAHRTLIVRALKGLEEVIGVSVVDPIRDGRGWAFRAGADPSRRHGGLGQTLDRANGFALLSQAYEASVPGGVYTGRVSVPVLWDTRSGQVVSNHYPEITLDLGSQFNQWAGEPGLDLYPVPLRDEIDALNDVVGPHLNEGVYHAGFATTQSDYEAGYREVFETLDLLEELLADGREFLVGGRLTEADIRLWPTLARFDSVYHGHFKLNRNRLVDLPNLWAYTRRLYAIPAFGATTDLDQIRRHYYGTQLHINPTGIVPPSPRIDWSL</sequence>
<dbReference type="InterPro" id="IPR040079">
    <property type="entry name" value="Glutathione_S-Trfase"/>
</dbReference>
<dbReference type="PANTHER" id="PTHR32419">
    <property type="entry name" value="GLUTATHIONYL-HYDROQUINONE REDUCTASE"/>
    <property type="match status" value="1"/>
</dbReference>
<dbReference type="SFLD" id="SFLDG01206">
    <property type="entry name" value="Xi.1"/>
    <property type="match status" value="1"/>
</dbReference>
<dbReference type="GO" id="GO:0016491">
    <property type="term" value="F:oxidoreductase activity"/>
    <property type="evidence" value="ECO:0007669"/>
    <property type="project" value="UniProtKB-KW"/>
</dbReference>
<keyword evidence="5" id="KW-0560">Oxidoreductase</keyword>
<feature type="site" description="Lowers pKa of active site Cys" evidence="3">
    <location>
        <position position="321"/>
    </location>
</feature>
<evidence type="ECO:0000256" key="3">
    <source>
        <dbReference type="PIRSR" id="PIRSR015753-3"/>
    </source>
</evidence>
<dbReference type="InterPro" id="IPR036282">
    <property type="entry name" value="Glutathione-S-Trfase_C_sf"/>
</dbReference>
<evidence type="ECO:0000256" key="2">
    <source>
        <dbReference type="PIRSR" id="PIRSR015753-2"/>
    </source>
</evidence>
<reference evidence="5 6" key="1">
    <citation type="submission" date="2017-12" db="EMBL/GenBank/DDBJ databases">
        <title>The whole genome sequence of the Acidipropionibacterium virtanenii sp. nov. type strain JS278.</title>
        <authorList>
            <person name="Laine P."/>
            <person name="Deptula P."/>
            <person name="Varmanen P."/>
            <person name="Auvinen P."/>
        </authorList>
    </citation>
    <scope>NUCLEOTIDE SEQUENCE [LARGE SCALE GENOMIC DNA]</scope>
    <source>
        <strain evidence="5 6">JS278</strain>
    </source>
</reference>
<dbReference type="InterPro" id="IPR036249">
    <property type="entry name" value="Thioredoxin-like_sf"/>
</dbReference>
<feature type="site" description="Lowers pKa of active site Cys" evidence="3">
    <location>
        <position position="278"/>
    </location>
</feature>
<organism evidence="5 6">
    <name type="scientific">Acidipropionibacterium virtanenii</name>
    <dbReference type="NCBI Taxonomy" id="2057246"/>
    <lineage>
        <taxon>Bacteria</taxon>
        <taxon>Bacillati</taxon>
        <taxon>Actinomycetota</taxon>
        <taxon>Actinomycetes</taxon>
        <taxon>Propionibacteriales</taxon>
        <taxon>Propionibacteriaceae</taxon>
        <taxon>Acidipropionibacterium</taxon>
    </lineage>
</organism>
<dbReference type="InterPro" id="IPR016639">
    <property type="entry name" value="GST_Omega/GSH"/>
</dbReference>
<dbReference type="Gene3D" id="3.40.30.10">
    <property type="entry name" value="Glutaredoxin"/>
    <property type="match status" value="1"/>
</dbReference>
<name>A0A344UY41_9ACTN</name>
<accession>A0A344UY41</accession>
<dbReference type="SUPFAM" id="SSF47616">
    <property type="entry name" value="GST C-terminal domain-like"/>
    <property type="match status" value="1"/>
</dbReference>
<dbReference type="GO" id="GO:0005737">
    <property type="term" value="C:cytoplasm"/>
    <property type="evidence" value="ECO:0007669"/>
    <property type="project" value="TreeGrafter"/>
</dbReference>
<feature type="active site" description="Nucleophile" evidence="1">
    <location>
        <position position="76"/>
    </location>
</feature>
<evidence type="ECO:0000259" key="4">
    <source>
        <dbReference type="PROSITE" id="PS50405"/>
    </source>
</evidence>
<evidence type="ECO:0000313" key="5">
    <source>
        <dbReference type="EMBL" id="AXE40189.1"/>
    </source>
</evidence>
<feature type="active site" description="Proton donor/acceptor" evidence="1">
    <location>
        <position position="219"/>
    </location>
</feature>
<dbReference type="InterPro" id="IPR004045">
    <property type="entry name" value="Glutathione_S-Trfase_N"/>
</dbReference>
<proteinExistence type="predicted"/>
<feature type="binding site" evidence="2">
    <location>
        <begin position="153"/>
        <end position="156"/>
    </location>
    <ligand>
        <name>glutathione</name>
        <dbReference type="ChEBI" id="CHEBI:57925"/>
    </ligand>
</feature>
<dbReference type="EC" id="1.8.-.-" evidence="5"/>
<protein>
    <submittedName>
        <fullName evidence="5">Glutathionyl-hydroquinone reductase YqjG</fullName>
        <ecNumber evidence="5">1.8.-.-</ecNumber>
    </submittedName>
</protein>
<dbReference type="EMBL" id="CP025198">
    <property type="protein sequence ID" value="AXE40189.1"/>
    <property type="molecule type" value="Genomic_DNA"/>
</dbReference>
<dbReference type="Pfam" id="PF13409">
    <property type="entry name" value="GST_N_2"/>
    <property type="match status" value="1"/>
</dbReference>
<dbReference type="InterPro" id="IPR047047">
    <property type="entry name" value="GST_Omega-like_C"/>
</dbReference>
<feature type="domain" description="GST C-terminal" evidence="4">
    <location>
        <begin position="176"/>
        <end position="321"/>
    </location>
</feature>
<feature type="binding site" evidence="2">
    <location>
        <position position="109"/>
    </location>
    <ligand>
        <name>glutathione</name>
        <dbReference type="ChEBI" id="CHEBI:57925"/>
    </ligand>
</feature>
<dbReference type="SUPFAM" id="SSF52833">
    <property type="entry name" value="Thioredoxin-like"/>
    <property type="match status" value="1"/>
</dbReference>
<evidence type="ECO:0000313" key="6">
    <source>
        <dbReference type="Proteomes" id="UP000251995"/>
    </source>
</evidence>